<name>A0A4Q5M3C9_9BACT</name>
<sequence>MSAWYQGKIRYQKVDEKDKTIKITEVYLVDAVSYTDAEARIYSTVASNTPDFHLFGLSRMKLQEVYFVEEGAETWFKVKVNFMSFDEKSQKEKRTPFNMLINAENPLEAYQLISERLGTVEDYQITDINITNILEVIPYDAVEEKLKQGNFKPLAEVLVN</sequence>
<evidence type="ECO:0000313" key="2">
    <source>
        <dbReference type="Proteomes" id="UP000293162"/>
    </source>
</evidence>
<organism evidence="1 2">
    <name type="scientific">Emticicia agri</name>
    <dbReference type="NCBI Taxonomy" id="2492393"/>
    <lineage>
        <taxon>Bacteria</taxon>
        <taxon>Pseudomonadati</taxon>
        <taxon>Bacteroidota</taxon>
        <taxon>Cytophagia</taxon>
        <taxon>Cytophagales</taxon>
        <taxon>Leadbetterellaceae</taxon>
        <taxon>Emticicia</taxon>
    </lineage>
</organism>
<dbReference type="OrthoDB" id="954784at2"/>
<reference evidence="1 2" key="1">
    <citation type="submission" date="2019-02" db="EMBL/GenBank/DDBJ databases">
        <title>Bacterial novel species Emticicia sp. 17J42-9 isolated from soil.</title>
        <authorList>
            <person name="Jung H.-Y."/>
        </authorList>
    </citation>
    <scope>NUCLEOTIDE SEQUENCE [LARGE SCALE GENOMIC DNA]</scope>
    <source>
        <strain evidence="1 2">17J42-9</strain>
    </source>
</reference>
<dbReference type="Proteomes" id="UP000293162">
    <property type="component" value="Unassembled WGS sequence"/>
</dbReference>
<dbReference type="InterPro" id="IPR027848">
    <property type="entry name" value="DUF4494"/>
</dbReference>
<accession>A0A4Q5M3C9</accession>
<gene>
    <name evidence="1" type="ORF">EWM59_05305</name>
</gene>
<keyword evidence="2" id="KW-1185">Reference proteome</keyword>
<proteinExistence type="predicted"/>
<dbReference type="RefSeq" id="WP_130019904.1">
    <property type="nucleotide sequence ID" value="NZ_SEWF01000006.1"/>
</dbReference>
<protein>
    <submittedName>
        <fullName evidence="1">DUF4494 domain-containing protein</fullName>
    </submittedName>
</protein>
<dbReference type="EMBL" id="SEWF01000006">
    <property type="protein sequence ID" value="RYU96569.1"/>
    <property type="molecule type" value="Genomic_DNA"/>
</dbReference>
<evidence type="ECO:0000313" key="1">
    <source>
        <dbReference type="EMBL" id="RYU96569.1"/>
    </source>
</evidence>
<dbReference type="Pfam" id="PF14902">
    <property type="entry name" value="DUF4494"/>
    <property type="match status" value="1"/>
</dbReference>
<comment type="caution">
    <text evidence="1">The sequence shown here is derived from an EMBL/GenBank/DDBJ whole genome shotgun (WGS) entry which is preliminary data.</text>
</comment>
<dbReference type="AlphaFoldDB" id="A0A4Q5M3C9"/>